<keyword evidence="3" id="KW-1185">Reference proteome</keyword>
<sequence length="882" mass="100965">MLKKLFSFTRNKDASSTTSAVKPVDNLNESVPKQRQQLLSRLRQCDDSEQLSEIGSKLVDNSQLINDFIASPHPMIARLAASRMTTQSLTSEQITSLIQLPHSLAFQQLFIDQCNDQDQLFILASNGHSSEIRQQATARINKPETLKKILDAVGNRDKKVRQQIKEILNALKQQEKEQQQLEQQADDLVKQAQHLASSHWGPQHSGKLQVLKQHGAALATDLSSQQQQHFNEAVAQLEAVLKTQQDQAAAELLAQQKQTQLAQLVADVEATVKQLGKDYLPALGQQFDTIIDSIAGHNNDRLTALSQQLMAIKQAYSQFQLLEPQLQQSHDKGLPAEAEILASINWPGFAKPPALLAALSTAKPELKKSPVTIDKEQLQQLCDKLEALLDQCELAVDNKDLTLANQLSNKIRQQFKNNDAVNTKALNNYWHRLNKRVYELRDWQKFASTPKRQELCQAMAKLVNDNGDLQSRSDSIKQLQEQWKQLGSDYSAEANELWSQFKEAADAAYAPCKTYFANAQQQRVENAEKRQQLCQQLEQYLSQNDWQQSTYQQIDSIQQQAKQEWHSLHPVEKKRHKPLQNQFNKLIKALNNHRQANLDIIIEGKRALINQAKELLQSDDLNGAINQAKEIQRNWQKLAVLPHAIDKKLWHELREQLDPLFDKRQLHKNERDLKQQLHADQAKLIIEQLQQLAELDDQALKDSREQFDQLVEQYRNTGGRPNQAFKSQQQLFQQACDDYQQSLKGIGSRQQQQQWQQFIDFVALLNKRDRGDTDSQDLIDQQWQQLTLDNDWRLAVGQRISEAASPQADEQYQHLCIELELLLNIASPETDQALRLTLQMEKLTQGLGQQGRSKQQLILQWFSWPACANLSLQQRFDAMVAQ</sequence>
<dbReference type="Pfam" id="PF03993">
    <property type="entry name" value="DUF349"/>
    <property type="match status" value="2"/>
</dbReference>
<protein>
    <recommendedName>
        <fullName evidence="4">DUF349 domain-containing protein</fullName>
    </recommendedName>
</protein>
<proteinExistence type="predicted"/>
<accession>A0ABN8ELY8</accession>
<evidence type="ECO:0000256" key="1">
    <source>
        <dbReference type="SAM" id="Coils"/>
    </source>
</evidence>
<name>A0ABN8ELY8_9GAMM</name>
<dbReference type="Proteomes" id="UP000838100">
    <property type="component" value="Unassembled WGS sequence"/>
</dbReference>
<evidence type="ECO:0000313" key="2">
    <source>
        <dbReference type="EMBL" id="CAH0993426.1"/>
    </source>
</evidence>
<dbReference type="InterPro" id="IPR007139">
    <property type="entry name" value="DUF349"/>
</dbReference>
<dbReference type="RefSeq" id="WP_237446105.1">
    <property type="nucleotide sequence ID" value="NZ_CAKLPX010000009.1"/>
</dbReference>
<comment type="caution">
    <text evidence="2">The sequence shown here is derived from an EMBL/GenBank/DDBJ whole genome shotgun (WGS) entry which is preliminary data.</text>
</comment>
<feature type="coiled-coil region" evidence="1">
    <location>
        <begin position="157"/>
        <end position="198"/>
    </location>
</feature>
<dbReference type="EMBL" id="CAKLPX010000009">
    <property type="protein sequence ID" value="CAH0993426.1"/>
    <property type="molecule type" value="Genomic_DNA"/>
</dbReference>
<gene>
    <name evidence="2" type="ORF">SIN8267_03575</name>
</gene>
<evidence type="ECO:0000313" key="3">
    <source>
        <dbReference type="Proteomes" id="UP000838100"/>
    </source>
</evidence>
<evidence type="ECO:0008006" key="4">
    <source>
        <dbReference type="Google" id="ProtNLM"/>
    </source>
</evidence>
<reference evidence="2" key="1">
    <citation type="submission" date="2021-12" db="EMBL/GenBank/DDBJ databases">
        <authorList>
            <person name="Rodrigo-Torres L."/>
            <person name="Arahal R. D."/>
            <person name="Lucena T."/>
        </authorList>
    </citation>
    <scope>NUCLEOTIDE SEQUENCE</scope>
    <source>
        <strain evidence="2">CECT 8267</strain>
    </source>
</reference>
<keyword evidence="1" id="KW-0175">Coiled coil</keyword>
<organism evidence="2 3">
    <name type="scientific">Sinobacterium norvegicum</name>
    <dbReference type="NCBI Taxonomy" id="1641715"/>
    <lineage>
        <taxon>Bacteria</taxon>
        <taxon>Pseudomonadati</taxon>
        <taxon>Pseudomonadota</taxon>
        <taxon>Gammaproteobacteria</taxon>
        <taxon>Cellvibrionales</taxon>
        <taxon>Spongiibacteraceae</taxon>
        <taxon>Sinobacterium</taxon>
    </lineage>
</organism>